<dbReference type="PROSITE" id="PS50948">
    <property type="entry name" value="PAN"/>
    <property type="match status" value="1"/>
</dbReference>
<feature type="chain" id="PRO_5027542513" description="Apple domain-containing protein" evidence="1">
    <location>
        <begin position="19"/>
        <end position="154"/>
    </location>
</feature>
<dbReference type="Pfam" id="PF00024">
    <property type="entry name" value="PAN_1"/>
    <property type="match status" value="1"/>
</dbReference>
<name>A0A6V7VCC5_MELEN</name>
<dbReference type="InterPro" id="IPR003609">
    <property type="entry name" value="Pan_app"/>
</dbReference>
<dbReference type="AlphaFoldDB" id="A0A6V7VCC5"/>
<reference evidence="3 4" key="1">
    <citation type="submission" date="2020-08" db="EMBL/GenBank/DDBJ databases">
        <authorList>
            <person name="Koutsovoulos G."/>
            <person name="Danchin GJ E."/>
        </authorList>
    </citation>
    <scope>NUCLEOTIDE SEQUENCE [LARGE SCALE GENOMIC DNA]</scope>
</reference>
<dbReference type="SUPFAM" id="SSF57414">
    <property type="entry name" value="Hairpin loop containing domain-like"/>
    <property type="match status" value="1"/>
</dbReference>
<evidence type="ECO:0000256" key="1">
    <source>
        <dbReference type="SAM" id="SignalP"/>
    </source>
</evidence>
<gene>
    <name evidence="3" type="ORF">MENT_LOCUS23343</name>
</gene>
<keyword evidence="1" id="KW-0732">Signal</keyword>
<accession>A0A6V7VCC5</accession>
<protein>
    <recommendedName>
        <fullName evidence="2">Apple domain-containing protein</fullName>
    </recommendedName>
</protein>
<feature type="domain" description="Apple" evidence="2">
    <location>
        <begin position="21"/>
        <end position="140"/>
    </location>
</feature>
<evidence type="ECO:0000313" key="3">
    <source>
        <dbReference type="EMBL" id="CAD2171831.1"/>
    </source>
</evidence>
<organism evidence="3 4">
    <name type="scientific">Meloidogyne enterolobii</name>
    <name type="common">Root-knot nematode worm</name>
    <name type="synonym">Meloidogyne mayaguensis</name>
    <dbReference type="NCBI Taxonomy" id="390850"/>
    <lineage>
        <taxon>Eukaryota</taxon>
        <taxon>Metazoa</taxon>
        <taxon>Ecdysozoa</taxon>
        <taxon>Nematoda</taxon>
        <taxon>Chromadorea</taxon>
        <taxon>Rhabditida</taxon>
        <taxon>Tylenchina</taxon>
        <taxon>Tylenchomorpha</taxon>
        <taxon>Tylenchoidea</taxon>
        <taxon>Meloidogynidae</taxon>
        <taxon>Meloidogyninae</taxon>
        <taxon>Meloidogyne</taxon>
    </lineage>
</organism>
<evidence type="ECO:0000259" key="2">
    <source>
        <dbReference type="PROSITE" id="PS50948"/>
    </source>
</evidence>
<feature type="signal peptide" evidence="1">
    <location>
        <begin position="1"/>
        <end position="18"/>
    </location>
</feature>
<dbReference type="Proteomes" id="UP000580250">
    <property type="component" value="Unassembled WGS sequence"/>
</dbReference>
<evidence type="ECO:0000313" key="4">
    <source>
        <dbReference type="Proteomes" id="UP000580250"/>
    </source>
</evidence>
<comment type="caution">
    <text evidence="3">The sequence shown here is derived from an EMBL/GenBank/DDBJ whole genome shotgun (WGS) entry which is preliminary data.</text>
</comment>
<dbReference type="EMBL" id="CAJEWN010000190">
    <property type="protein sequence ID" value="CAD2171831.1"/>
    <property type="molecule type" value="Genomic_DNA"/>
</dbReference>
<proteinExistence type="predicted"/>
<sequence>MPIFQILLLFCLNGILKAFECANGEITTFLRHQRLYVNEEINVKIKANFVKRMNSIEECADLCLNNLNSVDINNKFICNGFTFYLKNNKIKNNSKEEIGKNICEFFDENKSEVLERKPLLIENTNFKRNNISRNYFEKICLSSRNGDLVRINLD</sequence>